<feature type="domain" description="SGNH hydrolase-type esterase" evidence="1">
    <location>
        <begin position="12"/>
        <end position="201"/>
    </location>
</feature>
<proteinExistence type="predicted"/>
<evidence type="ECO:0000313" key="2">
    <source>
        <dbReference type="EMBL" id="MBD7968563.1"/>
    </source>
</evidence>
<reference evidence="2 3" key="1">
    <citation type="submission" date="2020-08" db="EMBL/GenBank/DDBJ databases">
        <title>A Genomic Blueprint of the Chicken Gut Microbiome.</title>
        <authorList>
            <person name="Gilroy R."/>
            <person name="Ravi A."/>
            <person name="Getino M."/>
            <person name="Pursley I."/>
            <person name="Horton D.L."/>
            <person name="Alikhan N.-F."/>
            <person name="Baker D."/>
            <person name="Gharbi K."/>
            <person name="Hall N."/>
            <person name="Watson M."/>
            <person name="Adriaenssens E.M."/>
            <person name="Foster-Nyarko E."/>
            <person name="Jarju S."/>
            <person name="Secka A."/>
            <person name="Antonio M."/>
            <person name="Oren A."/>
            <person name="Chaudhuri R."/>
            <person name="La Ragione R.M."/>
            <person name="Hildebrand F."/>
            <person name="Pallen M.J."/>
        </authorList>
    </citation>
    <scope>NUCLEOTIDE SEQUENCE [LARGE SCALE GENOMIC DNA]</scope>
    <source>
        <strain evidence="2 3">Sa2BVA9</strain>
    </source>
</reference>
<dbReference type="Gene3D" id="3.40.50.1110">
    <property type="entry name" value="SGNH hydrolase"/>
    <property type="match status" value="1"/>
</dbReference>
<organism evidence="2 3">
    <name type="scientific">Paenibacillus gallinarum</name>
    <dbReference type="NCBI Taxonomy" id="2762232"/>
    <lineage>
        <taxon>Bacteria</taxon>
        <taxon>Bacillati</taxon>
        <taxon>Bacillota</taxon>
        <taxon>Bacilli</taxon>
        <taxon>Bacillales</taxon>
        <taxon>Paenibacillaceae</taxon>
        <taxon>Paenibacillus</taxon>
    </lineage>
</organism>
<dbReference type="GO" id="GO:0016787">
    <property type="term" value="F:hydrolase activity"/>
    <property type="evidence" value="ECO:0007669"/>
    <property type="project" value="UniProtKB-KW"/>
</dbReference>
<gene>
    <name evidence="2" type="ORF">H9647_10835</name>
</gene>
<protein>
    <submittedName>
        <fullName evidence="2">SGNH/GDSL hydrolase family protein</fullName>
    </submittedName>
</protein>
<evidence type="ECO:0000259" key="1">
    <source>
        <dbReference type="Pfam" id="PF13472"/>
    </source>
</evidence>
<dbReference type="InterPro" id="IPR013830">
    <property type="entry name" value="SGNH_hydro"/>
</dbReference>
<dbReference type="InterPro" id="IPR051532">
    <property type="entry name" value="Ester_Hydrolysis_Enzymes"/>
</dbReference>
<dbReference type="RefSeq" id="WP_191799785.1">
    <property type="nucleotide sequence ID" value="NZ_JACSQL010000003.1"/>
</dbReference>
<dbReference type="CDD" id="cd01834">
    <property type="entry name" value="SGNH_hydrolase_like_2"/>
    <property type="match status" value="1"/>
</dbReference>
<comment type="caution">
    <text evidence="2">The sequence shown here is derived from an EMBL/GenBank/DDBJ whole genome shotgun (WGS) entry which is preliminary data.</text>
</comment>
<keyword evidence="3" id="KW-1185">Reference proteome</keyword>
<name>A0ABR8SZ38_9BACL</name>
<accession>A0ABR8SZ38</accession>
<dbReference type="PANTHER" id="PTHR30383">
    <property type="entry name" value="THIOESTERASE 1/PROTEASE 1/LYSOPHOSPHOLIPASE L1"/>
    <property type="match status" value="1"/>
</dbReference>
<dbReference type="Pfam" id="PF13472">
    <property type="entry name" value="Lipase_GDSL_2"/>
    <property type="match status" value="1"/>
</dbReference>
<evidence type="ECO:0000313" key="3">
    <source>
        <dbReference type="Proteomes" id="UP000608071"/>
    </source>
</evidence>
<dbReference type="EMBL" id="JACSQL010000003">
    <property type="protein sequence ID" value="MBD7968563.1"/>
    <property type="molecule type" value="Genomic_DNA"/>
</dbReference>
<sequence>MERKRKTILFQGDSITDGNWGRDMDLNHILGHGYVYLLASQLGAEFAASQPHFINRGISGNRVSDLYARWNEDTISLQPDLISILIGVNDATSLISGDPRGATDRFERIYHQLLSETREVLPETGLVLCEPFILQTELTANNWTELRKKTDEYRSIVRELSHTYHTLFVPLQEVFDQAADKVTPEYWMWDGIHPTAAGHELIANEWLKVVQQSEYAIG</sequence>
<dbReference type="PANTHER" id="PTHR30383:SF5">
    <property type="entry name" value="SGNH HYDROLASE-TYPE ESTERASE DOMAIN-CONTAINING PROTEIN"/>
    <property type="match status" value="1"/>
</dbReference>
<dbReference type="Proteomes" id="UP000608071">
    <property type="component" value="Unassembled WGS sequence"/>
</dbReference>
<dbReference type="SUPFAM" id="SSF52266">
    <property type="entry name" value="SGNH hydrolase"/>
    <property type="match status" value="1"/>
</dbReference>
<keyword evidence="2" id="KW-0378">Hydrolase</keyword>
<dbReference type="InterPro" id="IPR036514">
    <property type="entry name" value="SGNH_hydro_sf"/>
</dbReference>